<evidence type="ECO:0008006" key="4">
    <source>
        <dbReference type="Google" id="ProtNLM"/>
    </source>
</evidence>
<organism evidence="2 3">
    <name type="scientific">Haliangium ochraceum (strain DSM 14365 / JCM 11303 / SMP-2)</name>
    <dbReference type="NCBI Taxonomy" id="502025"/>
    <lineage>
        <taxon>Bacteria</taxon>
        <taxon>Pseudomonadati</taxon>
        <taxon>Myxococcota</taxon>
        <taxon>Polyangia</taxon>
        <taxon>Haliangiales</taxon>
        <taxon>Kofleriaceae</taxon>
        <taxon>Haliangium</taxon>
    </lineage>
</organism>
<feature type="chain" id="PRO_5003011580" description="Lipoprotein" evidence="1">
    <location>
        <begin position="23"/>
        <end position="164"/>
    </location>
</feature>
<dbReference type="RefSeq" id="WP_012826672.1">
    <property type="nucleotide sequence ID" value="NC_013440.1"/>
</dbReference>
<proteinExistence type="predicted"/>
<reference evidence="2 3" key="1">
    <citation type="journal article" date="2010" name="Stand. Genomic Sci.">
        <title>Complete genome sequence of Haliangium ochraceum type strain (SMP-2).</title>
        <authorList>
            <consortium name="US DOE Joint Genome Institute (JGI-PGF)"/>
            <person name="Ivanova N."/>
            <person name="Daum C."/>
            <person name="Lang E."/>
            <person name="Abt B."/>
            <person name="Kopitz M."/>
            <person name="Saunders E."/>
            <person name="Lapidus A."/>
            <person name="Lucas S."/>
            <person name="Glavina Del Rio T."/>
            <person name="Nolan M."/>
            <person name="Tice H."/>
            <person name="Copeland A."/>
            <person name="Cheng J.F."/>
            <person name="Chen F."/>
            <person name="Bruce D."/>
            <person name="Goodwin L."/>
            <person name="Pitluck S."/>
            <person name="Mavromatis K."/>
            <person name="Pati A."/>
            <person name="Mikhailova N."/>
            <person name="Chen A."/>
            <person name="Palaniappan K."/>
            <person name="Land M."/>
            <person name="Hauser L."/>
            <person name="Chang Y.J."/>
            <person name="Jeffries C.D."/>
            <person name="Detter J.C."/>
            <person name="Brettin T."/>
            <person name="Rohde M."/>
            <person name="Goker M."/>
            <person name="Bristow J."/>
            <person name="Markowitz V."/>
            <person name="Eisen J.A."/>
            <person name="Hugenholtz P."/>
            <person name="Kyrpides N.C."/>
            <person name="Klenk H.P."/>
        </authorList>
    </citation>
    <scope>NUCLEOTIDE SEQUENCE [LARGE SCALE GENOMIC DNA]</scope>
    <source>
        <strain evidence="3">DSM 14365 / CIP 107738 / JCM 11303 / AJ 13395 / SMP-2</strain>
    </source>
</reference>
<dbReference type="HOGENOM" id="CLU_1616713_0_0_7"/>
<evidence type="ECO:0000313" key="2">
    <source>
        <dbReference type="EMBL" id="ACY14063.1"/>
    </source>
</evidence>
<dbReference type="STRING" id="502025.Hoch_1511"/>
<dbReference type="KEGG" id="hoh:Hoch_1511"/>
<dbReference type="PROSITE" id="PS51257">
    <property type="entry name" value="PROKAR_LIPOPROTEIN"/>
    <property type="match status" value="1"/>
</dbReference>
<gene>
    <name evidence="2" type="ordered locus">Hoch_1511</name>
</gene>
<dbReference type="Proteomes" id="UP000001880">
    <property type="component" value="Chromosome"/>
</dbReference>
<feature type="signal peptide" evidence="1">
    <location>
        <begin position="1"/>
        <end position="22"/>
    </location>
</feature>
<name>D0LVS9_HALO1</name>
<evidence type="ECO:0000313" key="3">
    <source>
        <dbReference type="Proteomes" id="UP000001880"/>
    </source>
</evidence>
<keyword evidence="1" id="KW-0732">Signal</keyword>
<dbReference type="EMBL" id="CP001804">
    <property type="protein sequence ID" value="ACY14063.1"/>
    <property type="molecule type" value="Genomic_DNA"/>
</dbReference>
<protein>
    <recommendedName>
        <fullName evidence="4">Lipoprotein</fullName>
    </recommendedName>
</protein>
<sequence length="164" mass="16567">MLHRFFMSLCPIALLILLSACGGGGSGDGGACDDGGLGCVCSPTQTCDDGLSCVDQQCQRPDTLDLAVSDKAARSCELLVRETGTRVVGADFSSSVTGVHLREGDRSALSFFANDDGAIASGSISLEVVAPSADSAASGVNIVTARCFDRDGRELAGATVSVGS</sequence>
<accession>D0LVS9</accession>
<dbReference type="AlphaFoldDB" id="D0LVS9"/>
<evidence type="ECO:0000256" key="1">
    <source>
        <dbReference type="SAM" id="SignalP"/>
    </source>
</evidence>
<keyword evidence="3" id="KW-1185">Reference proteome</keyword>